<evidence type="ECO:0000313" key="1">
    <source>
        <dbReference type="EMBL" id="GJD42250.1"/>
    </source>
</evidence>
<sequence>MSNDVEGRFYLTKWRSDGDGETCRLMEREGADDGEDAIVAEFSRYPFPLGDHLAETALTAALAYAFEEAA</sequence>
<reference evidence="1 2" key="1">
    <citation type="journal article" date="2021" name="Front. Microbiol.">
        <title>Comprehensive Comparative Genomics and Phenotyping of Methylobacterium Species.</title>
        <authorList>
            <person name="Alessa O."/>
            <person name="Ogura Y."/>
            <person name="Fujitani Y."/>
            <person name="Takami H."/>
            <person name="Hayashi T."/>
            <person name="Sahin N."/>
            <person name="Tani A."/>
        </authorList>
    </citation>
    <scope>NUCLEOTIDE SEQUENCE [LARGE SCALE GENOMIC DNA]</scope>
    <source>
        <strain evidence="1 2">DSM 23679</strain>
    </source>
</reference>
<proteinExistence type="predicted"/>
<dbReference type="EMBL" id="BPQG01000001">
    <property type="protein sequence ID" value="GJD42250.1"/>
    <property type="molecule type" value="Genomic_DNA"/>
</dbReference>
<dbReference type="RefSeq" id="WP_238270083.1">
    <property type="nucleotide sequence ID" value="NZ_BPQG01000001.1"/>
</dbReference>
<organism evidence="1 2">
    <name type="scientific">Methylobacterium cerastii</name>
    <dbReference type="NCBI Taxonomy" id="932741"/>
    <lineage>
        <taxon>Bacteria</taxon>
        <taxon>Pseudomonadati</taxon>
        <taxon>Pseudomonadota</taxon>
        <taxon>Alphaproteobacteria</taxon>
        <taxon>Hyphomicrobiales</taxon>
        <taxon>Methylobacteriaceae</taxon>
        <taxon>Methylobacterium</taxon>
    </lineage>
</organism>
<name>A0ABQ4QBR0_9HYPH</name>
<gene>
    <name evidence="1" type="ORF">AFCDBAGC_0085</name>
</gene>
<evidence type="ECO:0000313" key="2">
    <source>
        <dbReference type="Proteomes" id="UP001055117"/>
    </source>
</evidence>
<keyword evidence="2" id="KW-1185">Reference proteome</keyword>
<accession>A0ABQ4QBR0</accession>
<dbReference type="Proteomes" id="UP001055117">
    <property type="component" value="Unassembled WGS sequence"/>
</dbReference>
<comment type="caution">
    <text evidence="1">The sequence shown here is derived from an EMBL/GenBank/DDBJ whole genome shotgun (WGS) entry which is preliminary data.</text>
</comment>
<protein>
    <submittedName>
        <fullName evidence="1">Uncharacterized protein</fullName>
    </submittedName>
</protein>